<evidence type="ECO:0000313" key="1">
    <source>
        <dbReference type="EMBL" id="SHE92308.1"/>
    </source>
</evidence>
<dbReference type="STRING" id="494016.SAMN04487965_0956"/>
<organism evidence="1 2">
    <name type="scientific">Microbulbifer donghaiensis</name>
    <dbReference type="NCBI Taxonomy" id="494016"/>
    <lineage>
        <taxon>Bacteria</taxon>
        <taxon>Pseudomonadati</taxon>
        <taxon>Pseudomonadota</taxon>
        <taxon>Gammaproteobacteria</taxon>
        <taxon>Cellvibrionales</taxon>
        <taxon>Microbulbiferaceae</taxon>
        <taxon>Microbulbifer</taxon>
    </lineage>
</organism>
<name>A0A1M4XFQ9_9GAMM</name>
<reference evidence="2" key="1">
    <citation type="submission" date="2016-11" db="EMBL/GenBank/DDBJ databases">
        <authorList>
            <person name="Varghese N."/>
            <person name="Submissions S."/>
        </authorList>
    </citation>
    <scope>NUCLEOTIDE SEQUENCE [LARGE SCALE GENOMIC DNA]</scope>
    <source>
        <strain evidence="2">CGMCC 1.7063</strain>
    </source>
</reference>
<dbReference type="EMBL" id="FQVA01000001">
    <property type="protein sequence ID" value="SHE92308.1"/>
    <property type="molecule type" value="Genomic_DNA"/>
</dbReference>
<sequence>MTQASTERRYDIDWLQRLMILTAAGCFAGDAAIWRLNLCDMSAARGEKRATGPVLSQ</sequence>
<gene>
    <name evidence="1" type="ORF">SAMN04487965_0956</name>
</gene>
<proteinExistence type="predicted"/>
<dbReference type="Proteomes" id="UP000184170">
    <property type="component" value="Unassembled WGS sequence"/>
</dbReference>
<evidence type="ECO:0000313" key="2">
    <source>
        <dbReference type="Proteomes" id="UP000184170"/>
    </source>
</evidence>
<keyword evidence="2" id="KW-1185">Reference proteome</keyword>
<protein>
    <submittedName>
        <fullName evidence="1">Uncharacterized protein</fullName>
    </submittedName>
</protein>
<dbReference type="RefSeq" id="WP_159435983.1">
    <property type="nucleotide sequence ID" value="NZ_FQVA01000001.1"/>
</dbReference>
<dbReference type="AlphaFoldDB" id="A0A1M4XFQ9"/>
<accession>A0A1M4XFQ9</accession>